<gene>
    <name evidence="4" type="ORF">IEN85_03200</name>
</gene>
<dbReference type="AlphaFoldDB" id="A0A927IGL1"/>
<comment type="similarity">
    <text evidence="1">Belongs to the PhzF family.</text>
</comment>
<feature type="active site" evidence="3">
    <location>
        <position position="46"/>
    </location>
</feature>
<keyword evidence="2" id="KW-0413">Isomerase</keyword>
<sequence length="260" mass="27979">MKLPLITVNAFATQAFSGNPAAVTLLDAWLEDSLMQAIAAQNNIAETAFLLKSGPASYHIRWFTPAVEVPLCGHATLASAFALRECFGEKAESITFQSLSGPLSVTCKGETYTLDFPSQPPSAAPTPDWFINAFGANPIEFHQSAYSLAIFPSQEIVAALDPDFPLLAKTKGSNVIVSAPGNEHDFVSRFFAPADGIDEDPVTGSAHCILTPYWAKRLKKSKLTARQISPRGGELLCDLVGDRVRITGKALLYSEATIYV</sequence>
<dbReference type="Proteomes" id="UP000622317">
    <property type="component" value="Unassembled WGS sequence"/>
</dbReference>
<evidence type="ECO:0000256" key="1">
    <source>
        <dbReference type="ARBA" id="ARBA00008270"/>
    </source>
</evidence>
<evidence type="ECO:0000256" key="3">
    <source>
        <dbReference type="PIRSR" id="PIRSR016184-1"/>
    </source>
</evidence>
<dbReference type="GO" id="GO:0005737">
    <property type="term" value="C:cytoplasm"/>
    <property type="evidence" value="ECO:0007669"/>
    <property type="project" value="TreeGrafter"/>
</dbReference>
<evidence type="ECO:0000313" key="4">
    <source>
        <dbReference type="EMBL" id="MBD5778485.1"/>
    </source>
</evidence>
<dbReference type="PANTHER" id="PTHR13774:SF17">
    <property type="entry name" value="PHENAZINE BIOSYNTHESIS-LIKE DOMAIN-CONTAINING PROTEIN"/>
    <property type="match status" value="1"/>
</dbReference>
<dbReference type="SUPFAM" id="SSF54506">
    <property type="entry name" value="Diaminopimelate epimerase-like"/>
    <property type="match status" value="1"/>
</dbReference>
<dbReference type="PANTHER" id="PTHR13774">
    <property type="entry name" value="PHENAZINE BIOSYNTHESIS PROTEIN"/>
    <property type="match status" value="1"/>
</dbReference>
<accession>A0A927IGL1</accession>
<dbReference type="PIRSF" id="PIRSF016184">
    <property type="entry name" value="PhzC_PhzF"/>
    <property type="match status" value="1"/>
</dbReference>
<name>A0A927IGL1_9BACT</name>
<dbReference type="RefSeq" id="WP_191615624.1">
    <property type="nucleotide sequence ID" value="NZ_JACYFG010000006.1"/>
</dbReference>
<proteinExistence type="inferred from homology"/>
<dbReference type="InterPro" id="IPR003719">
    <property type="entry name" value="Phenazine_PhzF-like"/>
</dbReference>
<keyword evidence="5" id="KW-1185">Reference proteome</keyword>
<evidence type="ECO:0000313" key="5">
    <source>
        <dbReference type="Proteomes" id="UP000622317"/>
    </source>
</evidence>
<reference evidence="4" key="1">
    <citation type="submission" date="2020-09" db="EMBL/GenBank/DDBJ databases">
        <title>Pelagicoccus enzymogenes sp. nov. with an EPS production, isolated from marine sediment.</title>
        <authorList>
            <person name="Feng X."/>
        </authorList>
    </citation>
    <scope>NUCLEOTIDE SEQUENCE</scope>
    <source>
        <strain evidence="4">NFK12</strain>
    </source>
</reference>
<dbReference type="Gene3D" id="3.10.310.10">
    <property type="entry name" value="Diaminopimelate Epimerase, Chain A, domain 1"/>
    <property type="match status" value="2"/>
</dbReference>
<dbReference type="EMBL" id="JACYFG010000006">
    <property type="protein sequence ID" value="MBD5778485.1"/>
    <property type="molecule type" value="Genomic_DNA"/>
</dbReference>
<protein>
    <submittedName>
        <fullName evidence="4">PhzF family phenazine biosynthesis protein</fullName>
    </submittedName>
</protein>
<evidence type="ECO:0000256" key="2">
    <source>
        <dbReference type="ARBA" id="ARBA00023235"/>
    </source>
</evidence>
<comment type="caution">
    <text evidence="4">The sequence shown here is derived from an EMBL/GenBank/DDBJ whole genome shotgun (WGS) entry which is preliminary data.</text>
</comment>
<dbReference type="GO" id="GO:0016853">
    <property type="term" value="F:isomerase activity"/>
    <property type="evidence" value="ECO:0007669"/>
    <property type="project" value="UniProtKB-KW"/>
</dbReference>
<dbReference type="Pfam" id="PF02567">
    <property type="entry name" value="PhzC-PhzF"/>
    <property type="match status" value="1"/>
</dbReference>
<dbReference type="NCBIfam" id="TIGR00654">
    <property type="entry name" value="PhzF_family"/>
    <property type="match status" value="1"/>
</dbReference>
<organism evidence="4 5">
    <name type="scientific">Pelagicoccus enzymogenes</name>
    <dbReference type="NCBI Taxonomy" id="2773457"/>
    <lineage>
        <taxon>Bacteria</taxon>
        <taxon>Pseudomonadati</taxon>
        <taxon>Verrucomicrobiota</taxon>
        <taxon>Opitutia</taxon>
        <taxon>Puniceicoccales</taxon>
        <taxon>Pelagicoccaceae</taxon>
        <taxon>Pelagicoccus</taxon>
    </lineage>
</organism>